<accession>W7Z8S2</accession>
<protein>
    <submittedName>
        <fullName evidence="1">Uncharacterized protein</fullName>
    </submittedName>
</protein>
<dbReference type="RefSeq" id="WP_036653681.1">
    <property type="nucleotide sequence ID" value="NZ_BAVZ01000042.1"/>
</dbReference>
<dbReference type="AlphaFoldDB" id="W7Z8S2"/>
<name>W7Z8S2_9BACL</name>
<proteinExistence type="predicted"/>
<dbReference type="EMBL" id="BAVZ01000042">
    <property type="protein sequence ID" value="GAF10854.1"/>
    <property type="molecule type" value="Genomic_DNA"/>
</dbReference>
<dbReference type="Proteomes" id="UP000019364">
    <property type="component" value="Unassembled WGS sequence"/>
</dbReference>
<organism evidence="1 2">
    <name type="scientific">Paenibacillus pini JCM 16418</name>
    <dbReference type="NCBI Taxonomy" id="1236976"/>
    <lineage>
        <taxon>Bacteria</taxon>
        <taxon>Bacillati</taxon>
        <taxon>Bacillota</taxon>
        <taxon>Bacilli</taxon>
        <taxon>Bacillales</taxon>
        <taxon>Paenibacillaceae</taxon>
        <taxon>Paenibacillus</taxon>
    </lineage>
</organism>
<keyword evidence="2" id="KW-1185">Reference proteome</keyword>
<evidence type="ECO:0000313" key="1">
    <source>
        <dbReference type="EMBL" id="GAF10854.1"/>
    </source>
</evidence>
<sequence>MLRVVNILGHDLGFGDNEEKYEEIHNLLKKGHEKFRYNDDEMILFHEYDKAIIEEYLQIKFPEDGASLFEDVEFQVNDSGDWFEPIKGLQIDKSDCFKEIINDFGLYEDRIWSAGTTWMNLTMKLIRSSENK</sequence>
<gene>
    <name evidence="1" type="ORF">JCM16418_5080</name>
</gene>
<dbReference type="STRING" id="1236976.JCM16418_5080"/>
<reference evidence="1 2" key="1">
    <citation type="journal article" date="2014" name="Genome Announc.">
        <title>Draft Genome Sequence of Paenibacillus pini JCM 16418T, Isolated from the Rhizosphere of Pine Tree.</title>
        <authorList>
            <person name="Yuki M."/>
            <person name="Oshima K."/>
            <person name="Suda W."/>
            <person name="Oshida Y."/>
            <person name="Kitamura K."/>
            <person name="Iida Y."/>
            <person name="Hattori M."/>
            <person name="Ohkuma M."/>
        </authorList>
    </citation>
    <scope>NUCLEOTIDE SEQUENCE [LARGE SCALE GENOMIC DNA]</scope>
    <source>
        <strain evidence="1 2">JCM 16418</strain>
    </source>
</reference>
<evidence type="ECO:0000313" key="2">
    <source>
        <dbReference type="Proteomes" id="UP000019364"/>
    </source>
</evidence>
<comment type="caution">
    <text evidence="1">The sequence shown here is derived from an EMBL/GenBank/DDBJ whole genome shotgun (WGS) entry which is preliminary data.</text>
</comment>